<dbReference type="Proteomes" id="UP000054560">
    <property type="component" value="Unassembled WGS sequence"/>
</dbReference>
<name>A0A0L0G859_9EUKA</name>
<protein>
    <submittedName>
        <fullName evidence="1">Uncharacterized protein</fullName>
    </submittedName>
</protein>
<keyword evidence="2" id="KW-1185">Reference proteome</keyword>
<proteinExistence type="predicted"/>
<dbReference type="GeneID" id="25903216"/>
<evidence type="ECO:0000313" key="2">
    <source>
        <dbReference type="Proteomes" id="UP000054560"/>
    </source>
</evidence>
<evidence type="ECO:0000313" key="1">
    <source>
        <dbReference type="EMBL" id="KNC85084.1"/>
    </source>
</evidence>
<reference evidence="1 2" key="1">
    <citation type="submission" date="2011-02" db="EMBL/GenBank/DDBJ databases">
        <title>The Genome Sequence of Sphaeroforma arctica JP610.</title>
        <authorList>
            <consortium name="The Broad Institute Genome Sequencing Platform"/>
            <person name="Russ C."/>
            <person name="Cuomo C."/>
            <person name="Young S.K."/>
            <person name="Zeng Q."/>
            <person name="Gargeya S."/>
            <person name="Alvarado L."/>
            <person name="Berlin A."/>
            <person name="Chapman S.B."/>
            <person name="Chen Z."/>
            <person name="Freedman E."/>
            <person name="Gellesch M."/>
            <person name="Goldberg J."/>
            <person name="Griggs A."/>
            <person name="Gujja S."/>
            <person name="Heilman E."/>
            <person name="Heiman D."/>
            <person name="Howarth C."/>
            <person name="Mehta T."/>
            <person name="Neiman D."/>
            <person name="Pearson M."/>
            <person name="Roberts A."/>
            <person name="Saif S."/>
            <person name="Shea T."/>
            <person name="Shenoy N."/>
            <person name="Sisk P."/>
            <person name="Stolte C."/>
            <person name="Sykes S."/>
            <person name="White J."/>
            <person name="Yandava C."/>
            <person name="Burger G."/>
            <person name="Gray M.W."/>
            <person name="Holland P.W.H."/>
            <person name="King N."/>
            <person name="Lang F.B.F."/>
            <person name="Roger A.J."/>
            <person name="Ruiz-Trillo I."/>
            <person name="Haas B."/>
            <person name="Nusbaum C."/>
            <person name="Birren B."/>
        </authorList>
    </citation>
    <scope>NUCLEOTIDE SEQUENCE [LARGE SCALE GENOMIC DNA]</scope>
    <source>
        <strain evidence="1 2">JP610</strain>
    </source>
</reference>
<dbReference type="AlphaFoldDB" id="A0A0L0G859"/>
<sequence length="166" mass="18464">MRLPPPTGQIPVTTLSSFDGAQRFQLDFFPTLQPDNNISHANNHIQLVRTIISAVLDTNDNPHVNNTAIYLGAQLDAITAITDLNNYHKAATDAQAVLTRIRHDRATLSAELDTIRVESATQAASIATLNADLARIRHERRTILTERNTANTARDLALYRTDFTRH</sequence>
<dbReference type="RefSeq" id="XP_014158986.1">
    <property type="nucleotide sequence ID" value="XM_014303511.1"/>
</dbReference>
<accession>A0A0L0G859</accession>
<gene>
    <name evidence="1" type="ORF">SARC_02712</name>
</gene>
<organism evidence="1 2">
    <name type="scientific">Sphaeroforma arctica JP610</name>
    <dbReference type="NCBI Taxonomy" id="667725"/>
    <lineage>
        <taxon>Eukaryota</taxon>
        <taxon>Ichthyosporea</taxon>
        <taxon>Ichthyophonida</taxon>
        <taxon>Sphaeroforma</taxon>
    </lineage>
</organism>
<dbReference type="EMBL" id="KQ241721">
    <property type="protein sequence ID" value="KNC85084.1"/>
    <property type="molecule type" value="Genomic_DNA"/>
</dbReference>